<name>A0A1I0NCA1_9BACT</name>
<dbReference type="EMBL" id="FOIR01000001">
    <property type="protein sequence ID" value="SEV98240.1"/>
    <property type="molecule type" value="Genomic_DNA"/>
</dbReference>
<reference evidence="3" key="1">
    <citation type="submission" date="2016-10" db="EMBL/GenBank/DDBJ databases">
        <authorList>
            <person name="Varghese N."/>
            <person name="Submissions S."/>
        </authorList>
    </citation>
    <scope>NUCLEOTIDE SEQUENCE [LARGE SCALE GENOMIC DNA]</scope>
    <source>
        <strain evidence="3">CGMCC 1.12402</strain>
    </source>
</reference>
<dbReference type="InterPro" id="IPR009327">
    <property type="entry name" value="Cupin_DUF985"/>
</dbReference>
<dbReference type="InterPro" id="IPR011051">
    <property type="entry name" value="RmlC_Cupin_sf"/>
</dbReference>
<dbReference type="GeneID" id="99985789"/>
<evidence type="ECO:0000313" key="3">
    <source>
        <dbReference type="Proteomes" id="UP000199437"/>
    </source>
</evidence>
<dbReference type="CDD" id="cd06121">
    <property type="entry name" value="cupin_YML079wp"/>
    <property type="match status" value="1"/>
</dbReference>
<sequence>MAKTPEYWIEKLKLQEHPEGGFFSETYRSDEQVNVEALPERYGSARTFGTSIYFLLKPDSVSNFHRLKSDEIWHFHQGGAATIHMISPTGELSDKTIGADLEDGQSLQVIIPRGHWFAAEVVAGDYILVACTVAPGFEFEDFELAGRQDLSSAYPQHQTLIERFTKD</sequence>
<accession>A0A1I0NCA1</accession>
<organism evidence="2 3">
    <name type="scientific">Roseivirga pacifica</name>
    <dbReference type="NCBI Taxonomy" id="1267423"/>
    <lineage>
        <taxon>Bacteria</taxon>
        <taxon>Pseudomonadati</taxon>
        <taxon>Bacteroidota</taxon>
        <taxon>Cytophagia</taxon>
        <taxon>Cytophagales</taxon>
        <taxon>Roseivirgaceae</taxon>
        <taxon>Roseivirga</taxon>
    </lineage>
</organism>
<dbReference type="PANTHER" id="PTHR33387:SF3">
    <property type="entry name" value="DUF985 DOMAIN-CONTAINING PROTEIN"/>
    <property type="match status" value="1"/>
</dbReference>
<protein>
    <recommendedName>
        <fullName evidence="1">DUF985 domain-containing protein</fullName>
    </recommendedName>
</protein>
<dbReference type="Pfam" id="PF06172">
    <property type="entry name" value="Cupin_5"/>
    <property type="match status" value="1"/>
</dbReference>
<dbReference type="InterPro" id="IPR014710">
    <property type="entry name" value="RmlC-like_jellyroll"/>
</dbReference>
<dbReference type="STRING" id="1267423.SAMN05216290_1052"/>
<dbReference type="Proteomes" id="UP000199437">
    <property type="component" value="Unassembled WGS sequence"/>
</dbReference>
<evidence type="ECO:0000313" key="2">
    <source>
        <dbReference type="EMBL" id="SEV98240.1"/>
    </source>
</evidence>
<dbReference type="InterPro" id="IPR039935">
    <property type="entry name" value="YML079W-like"/>
</dbReference>
<proteinExistence type="predicted"/>
<keyword evidence="3" id="KW-1185">Reference proteome</keyword>
<dbReference type="OrthoDB" id="9798288at2"/>
<evidence type="ECO:0000259" key="1">
    <source>
        <dbReference type="Pfam" id="PF06172"/>
    </source>
</evidence>
<dbReference type="AlphaFoldDB" id="A0A1I0NCA1"/>
<gene>
    <name evidence="2" type="ORF">SAMN05216290_1052</name>
</gene>
<dbReference type="SUPFAM" id="SSF51182">
    <property type="entry name" value="RmlC-like cupins"/>
    <property type="match status" value="1"/>
</dbReference>
<dbReference type="RefSeq" id="WP_090257464.1">
    <property type="nucleotide sequence ID" value="NZ_FOIR01000001.1"/>
</dbReference>
<dbReference type="PANTHER" id="PTHR33387">
    <property type="entry name" value="RMLC-LIKE JELLY ROLL FOLD PROTEIN"/>
    <property type="match status" value="1"/>
</dbReference>
<dbReference type="Gene3D" id="2.60.120.10">
    <property type="entry name" value="Jelly Rolls"/>
    <property type="match status" value="1"/>
</dbReference>
<feature type="domain" description="DUF985" evidence="1">
    <location>
        <begin position="6"/>
        <end position="145"/>
    </location>
</feature>